<evidence type="ECO:0008006" key="3">
    <source>
        <dbReference type="Google" id="ProtNLM"/>
    </source>
</evidence>
<accession>A0A238W177</accession>
<sequence length="83" mass="9519">MNPGHDRAASFGVGRSWEIESRTPAIKKRWIVEQVYGILMPHRRLAREYESRPESSVSRTLWASMAGMVRRLTGTSTSTWRNA</sequence>
<gene>
    <name evidence="1" type="ORF">SAMN06264365_10269</name>
</gene>
<organism evidence="1 2">
    <name type="scientific">Actinoplanes regularis</name>
    <dbReference type="NCBI Taxonomy" id="52697"/>
    <lineage>
        <taxon>Bacteria</taxon>
        <taxon>Bacillati</taxon>
        <taxon>Actinomycetota</taxon>
        <taxon>Actinomycetes</taxon>
        <taxon>Micromonosporales</taxon>
        <taxon>Micromonosporaceae</taxon>
        <taxon>Actinoplanes</taxon>
    </lineage>
</organism>
<evidence type="ECO:0000313" key="1">
    <source>
        <dbReference type="EMBL" id="SNR40248.1"/>
    </source>
</evidence>
<dbReference type="AlphaFoldDB" id="A0A238W177"/>
<protein>
    <recommendedName>
        <fullName evidence="3">Transposase DDE domain-containing protein</fullName>
    </recommendedName>
</protein>
<dbReference type="Proteomes" id="UP000198415">
    <property type="component" value="Unassembled WGS sequence"/>
</dbReference>
<keyword evidence="2" id="KW-1185">Reference proteome</keyword>
<name>A0A238W177_9ACTN</name>
<evidence type="ECO:0000313" key="2">
    <source>
        <dbReference type="Proteomes" id="UP000198415"/>
    </source>
</evidence>
<dbReference type="EMBL" id="FZNR01000002">
    <property type="protein sequence ID" value="SNR40248.1"/>
    <property type="molecule type" value="Genomic_DNA"/>
</dbReference>
<reference evidence="1 2" key="1">
    <citation type="submission" date="2017-06" db="EMBL/GenBank/DDBJ databases">
        <authorList>
            <person name="Kim H.J."/>
            <person name="Triplett B.A."/>
        </authorList>
    </citation>
    <scope>NUCLEOTIDE SEQUENCE [LARGE SCALE GENOMIC DNA]</scope>
    <source>
        <strain evidence="1 2">DSM 43151</strain>
    </source>
</reference>
<proteinExistence type="predicted"/>